<evidence type="ECO:0000313" key="4">
    <source>
        <dbReference type="Ensembl" id="ENSOABP00000047084.2"/>
    </source>
</evidence>
<feature type="region of interest" description="Disordered" evidence="1">
    <location>
        <begin position="338"/>
        <end position="374"/>
    </location>
</feature>
<feature type="region of interest" description="Disordered" evidence="1">
    <location>
        <begin position="503"/>
        <end position="606"/>
    </location>
</feature>
<dbReference type="GeneID" id="116319499"/>
<dbReference type="Ensembl" id="ENSOABT00000048302.2">
    <property type="protein sequence ID" value="ENSOABP00000047084.2"/>
    <property type="gene ID" value="ENSOABG00000021045.2"/>
</dbReference>
<dbReference type="Gene3D" id="2.60.40.2440">
    <property type="entry name" value="Carbohydrate binding type-21 domain"/>
    <property type="match status" value="1"/>
</dbReference>
<feature type="compositionally biased region" description="Acidic residues" evidence="1">
    <location>
        <begin position="292"/>
        <end position="305"/>
    </location>
</feature>
<sequence>MSFLTIPSQEGLFKTIKTGRSGEDADSRSPMDAEDNQNDDDDDDDTEDVRFIPRCSPVPRKRGASIFDETAEYMRIHLALSAGKRVSFADTTGGDLVDVKEFVAFDSDDEDSIAKWDEEEAKYRKPEREPAYHVHPEFHAPTGNALLQAVRTNKVEVEQMSPAENEPLAFTGVIRVLNISFHKAVYVRSTMDNWATYFDHPAEYVPGSHDGETDKFSFKLSFAPPYTTHGSRIEFVVRYETSDGDYWANNSSMNYVVTLLLTYEDDSPHTNINTQEMKSILKPPKAYSMNNESEDELEKEEEEAGTSEARPGLLRPTPVCPVIVKPEIDVEQIAAHPSGPFVPPNQELPSDDGTLSAHTVFPGEQFPSMSSETTHQTNSSFVLCASEPVQPNKSQPLPRLHCELGNQTSEQRVDSSPPTPPPASHPFLQQDSKPRSDISQTGREEIPLEASCMCLPATETTTGEDGAGEKPASHPCLELPAERACTPSVTQGFERDVAVGMSEPVEGLSESSSRSAVNHEASTPALLSPVAETQTSLKAEGEALPSPELPENTSVSTGVTEVSESVAQSVSALEEKEEAAHISPDTSLENEPSTASGFSEPQSEHNRNRNLLPSVIFLSGVVSLSIMLQEPTVLFLIGLIFVLCRL</sequence>
<keyword evidence="5" id="KW-1185">Reference proteome</keyword>
<feature type="compositionally biased region" description="Low complexity" evidence="1">
    <location>
        <begin position="551"/>
        <end position="572"/>
    </location>
</feature>
<feature type="compositionally biased region" description="Acidic residues" evidence="1">
    <location>
        <begin position="32"/>
        <end position="47"/>
    </location>
</feature>
<dbReference type="RefSeq" id="XP_031594707.2">
    <property type="nucleotide sequence ID" value="XM_031738847.2"/>
</dbReference>
<dbReference type="GO" id="GO:2001069">
    <property type="term" value="F:glycogen binding"/>
    <property type="evidence" value="ECO:0007669"/>
    <property type="project" value="TreeGrafter"/>
</dbReference>
<evidence type="ECO:0000256" key="1">
    <source>
        <dbReference type="SAM" id="MobiDB-lite"/>
    </source>
</evidence>
<dbReference type="GO" id="GO:0005979">
    <property type="term" value="P:regulation of glycogen biosynthetic process"/>
    <property type="evidence" value="ECO:0007669"/>
    <property type="project" value="TreeGrafter"/>
</dbReference>
<accession>A0A668V8D8</accession>
<keyword evidence="2" id="KW-0472">Membrane</keyword>
<dbReference type="InterPro" id="IPR050782">
    <property type="entry name" value="PP1_regulatory_subunit_3"/>
</dbReference>
<feature type="compositionally biased region" description="Basic and acidic residues" evidence="1">
    <location>
        <begin position="20"/>
        <end position="31"/>
    </location>
</feature>
<dbReference type="InterPro" id="IPR038175">
    <property type="entry name" value="CBM21_dom_sf"/>
</dbReference>
<proteinExistence type="predicted"/>
<evidence type="ECO:0000313" key="5">
    <source>
        <dbReference type="Proteomes" id="UP000472276"/>
    </source>
</evidence>
<dbReference type="Proteomes" id="UP000472276">
    <property type="component" value="Unassembled WGS sequence"/>
</dbReference>
<dbReference type="GO" id="GO:0008157">
    <property type="term" value="F:protein phosphatase 1 binding"/>
    <property type="evidence" value="ECO:0007669"/>
    <property type="project" value="TreeGrafter"/>
</dbReference>
<feature type="region of interest" description="Disordered" evidence="1">
    <location>
        <begin position="283"/>
        <end position="314"/>
    </location>
</feature>
<dbReference type="CTD" id="89801"/>
<gene>
    <name evidence="4" type="primary">si:ch211-167b20.8</name>
</gene>
<reference evidence="4" key="1">
    <citation type="submission" date="2025-08" db="UniProtKB">
        <authorList>
            <consortium name="Ensembl"/>
        </authorList>
    </citation>
    <scope>IDENTIFICATION</scope>
</reference>
<feature type="domain" description="CBM21" evidence="3">
    <location>
        <begin position="149"/>
        <end position="258"/>
    </location>
</feature>
<feature type="compositionally biased region" description="Basic and acidic residues" evidence="1">
    <location>
        <begin position="432"/>
        <end position="446"/>
    </location>
</feature>
<dbReference type="GO" id="GO:0000164">
    <property type="term" value="C:protein phosphatase type 1 complex"/>
    <property type="evidence" value="ECO:0007669"/>
    <property type="project" value="TreeGrafter"/>
</dbReference>
<protein>
    <recommendedName>
        <fullName evidence="3">CBM21 domain-containing protein</fullName>
    </recommendedName>
</protein>
<reference evidence="4" key="2">
    <citation type="submission" date="2025-09" db="UniProtKB">
        <authorList>
            <consortium name="Ensembl"/>
        </authorList>
    </citation>
    <scope>IDENTIFICATION</scope>
</reference>
<feature type="region of interest" description="Disordered" evidence="1">
    <location>
        <begin position="1"/>
        <end position="55"/>
    </location>
</feature>
<dbReference type="AlphaFoldDB" id="A0A668V8D8"/>
<organism evidence="4 5">
    <name type="scientific">Oreochromis aureus</name>
    <name type="common">Israeli tilapia</name>
    <name type="synonym">Chromis aureus</name>
    <dbReference type="NCBI Taxonomy" id="47969"/>
    <lineage>
        <taxon>Eukaryota</taxon>
        <taxon>Metazoa</taxon>
        <taxon>Chordata</taxon>
        <taxon>Craniata</taxon>
        <taxon>Vertebrata</taxon>
        <taxon>Euteleostomi</taxon>
        <taxon>Actinopterygii</taxon>
        <taxon>Neopterygii</taxon>
        <taxon>Teleostei</taxon>
        <taxon>Neoteleostei</taxon>
        <taxon>Acanthomorphata</taxon>
        <taxon>Ovalentaria</taxon>
        <taxon>Cichlomorphae</taxon>
        <taxon>Cichliformes</taxon>
        <taxon>Cichlidae</taxon>
        <taxon>African cichlids</taxon>
        <taxon>Pseudocrenilabrinae</taxon>
        <taxon>Oreochromini</taxon>
        <taxon>Oreochromis</taxon>
    </lineage>
</organism>
<feature type="transmembrane region" description="Helical" evidence="2">
    <location>
        <begin position="611"/>
        <end position="644"/>
    </location>
</feature>
<dbReference type="PROSITE" id="PS51159">
    <property type="entry name" value="CBM21"/>
    <property type="match status" value="1"/>
</dbReference>
<feature type="region of interest" description="Disordered" evidence="1">
    <location>
        <begin position="407"/>
        <end position="452"/>
    </location>
</feature>
<dbReference type="InterPro" id="IPR005036">
    <property type="entry name" value="CBM21_dom"/>
</dbReference>
<dbReference type="KEGG" id="oau:116319499"/>
<keyword evidence="2" id="KW-0812">Transmembrane</keyword>
<dbReference type="PANTHER" id="PTHR12307">
    <property type="entry name" value="PROTEIN PHOSPHATASE 1 REGULATORY SUBUNIT"/>
    <property type="match status" value="1"/>
</dbReference>
<keyword evidence="2" id="KW-1133">Transmembrane helix</keyword>
<dbReference type="Pfam" id="PF03370">
    <property type="entry name" value="CBM_21"/>
    <property type="match status" value="1"/>
</dbReference>
<dbReference type="CDD" id="cd22255">
    <property type="entry name" value="PBD_PPP1R3A"/>
    <property type="match status" value="1"/>
</dbReference>
<evidence type="ECO:0000259" key="3">
    <source>
        <dbReference type="PROSITE" id="PS51159"/>
    </source>
</evidence>
<evidence type="ECO:0000256" key="2">
    <source>
        <dbReference type="SAM" id="Phobius"/>
    </source>
</evidence>
<dbReference type="OMA" id="EREPAYH"/>
<name>A0A668V8D8_OREAU</name>
<feature type="compositionally biased region" description="Polar residues" evidence="1">
    <location>
        <begin position="584"/>
        <end position="601"/>
    </location>
</feature>
<dbReference type="PANTHER" id="PTHR12307:SF40">
    <property type="entry name" value="PROTEIN PHOSPHATASE 1 REGULATORY SUBUNIT 3F"/>
    <property type="match status" value="1"/>
</dbReference>